<dbReference type="Gene3D" id="3.80.10.10">
    <property type="entry name" value="Ribonuclease Inhibitor"/>
    <property type="match status" value="1"/>
</dbReference>
<dbReference type="EMBL" id="GDID01007263">
    <property type="protein sequence ID" value="JAP89343.1"/>
    <property type="molecule type" value="Transcribed_RNA"/>
</dbReference>
<name>A0A146JXF2_9EUKA</name>
<gene>
    <name evidence="2" type="ORF">TPC1_31162</name>
</gene>
<dbReference type="InterPro" id="IPR032675">
    <property type="entry name" value="LRR_dom_sf"/>
</dbReference>
<feature type="coiled-coil region" evidence="1">
    <location>
        <begin position="333"/>
        <end position="402"/>
    </location>
</feature>
<evidence type="ECO:0008006" key="3">
    <source>
        <dbReference type="Google" id="ProtNLM"/>
    </source>
</evidence>
<feature type="non-terminal residue" evidence="2">
    <location>
        <position position="1"/>
    </location>
</feature>
<sequence length="404" mass="47238">QSAKTSRFTPRLMSAIPQRPATKQSFTQNPADGVDIELLKPHVEQEVKIYKIRETFKPKVDFEQFKPWADEVMLINVQQINALENLIDFQFLKKLQIESCLVQSFQFISQLTNLHFLSLQATKLSSLRFVFKLHSLESLNVAQNAIPAFELFYLCDLTHLKSLKATLNPLSTDVNSLPILKSFQRQFQSLLINKDETNLLQNALQLQLTEEMLQYFSINKKLQISTAEELFDQLRAKNGVRQKIKPHKKDLTEQIKKLQVQKELLEKPFLEVEGLFSQFNNLTNQIESQNSVILKKLFKIDRTISQQQTEINQIKLLTVQQTEDLKNCVQKNADLVQSKVEQKKQSAKKIEAENALKSELYKKRDHEKKQQLIKEYLMKKKKEEEAMEDEKLQKEIEEMMNKIE</sequence>
<evidence type="ECO:0000256" key="1">
    <source>
        <dbReference type="SAM" id="Coils"/>
    </source>
</evidence>
<proteinExistence type="predicted"/>
<protein>
    <recommendedName>
        <fullName evidence="3">Leucine rich repeats-containing protein</fullName>
    </recommendedName>
</protein>
<accession>A0A146JXF2</accession>
<dbReference type="AlphaFoldDB" id="A0A146JXF2"/>
<dbReference type="SUPFAM" id="SSF52058">
    <property type="entry name" value="L domain-like"/>
    <property type="match status" value="1"/>
</dbReference>
<keyword evidence="1" id="KW-0175">Coiled coil</keyword>
<evidence type="ECO:0000313" key="2">
    <source>
        <dbReference type="EMBL" id="JAP89343.1"/>
    </source>
</evidence>
<feature type="non-terminal residue" evidence="2">
    <location>
        <position position="404"/>
    </location>
</feature>
<organism evidence="2">
    <name type="scientific">Trepomonas sp. PC1</name>
    <dbReference type="NCBI Taxonomy" id="1076344"/>
    <lineage>
        <taxon>Eukaryota</taxon>
        <taxon>Metamonada</taxon>
        <taxon>Diplomonadida</taxon>
        <taxon>Hexamitidae</taxon>
        <taxon>Hexamitinae</taxon>
        <taxon>Trepomonas</taxon>
    </lineage>
</organism>
<reference evidence="2" key="1">
    <citation type="submission" date="2015-07" db="EMBL/GenBank/DDBJ databases">
        <title>Adaptation to a free-living lifestyle via gene acquisitions in the diplomonad Trepomonas sp. PC1.</title>
        <authorList>
            <person name="Xu F."/>
            <person name="Jerlstrom-Hultqvist J."/>
            <person name="Kolisko M."/>
            <person name="Simpson A.G.B."/>
            <person name="Roger A.J."/>
            <person name="Svard S.G."/>
            <person name="Andersson J.O."/>
        </authorList>
    </citation>
    <scope>NUCLEOTIDE SEQUENCE</scope>
    <source>
        <strain evidence="2">PC1</strain>
    </source>
</reference>